<feature type="compositionally biased region" description="Acidic residues" evidence="2">
    <location>
        <begin position="87"/>
        <end position="119"/>
    </location>
</feature>
<feature type="domain" description="Rrp7 RRM-like N-terminal" evidence="4">
    <location>
        <begin position="9"/>
        <end position="197"/>
    </location>
</feature>
<feature type="domain" description="Ribosomal RNA-processing protein 7 C-terminal" evidence="3">
    <location>
        <begin position="200"/>
        <end position="331"/>
    </location>
</feature>
<dbReference type="InterPro" id="IPR035979">
    <property type="entry name" value="RBD_domain_sf"/>
</dbReference>
<feature type="region of interest" description="Disordered" evidence="2">
    <location>
        <begin position="83"/>
        <end position="151"/>
    </location>
</feature>
<dbReference type="Gene3D" id="3.30.70.330">
    <property type="match status" value="1"/>
</dbReference>
<dbReference type="InterPro" id="IPR040447">
    <property type="entry name" value="RRM_Rrp7"/>
</dbReference>
<proteinExistence type="inferred from homology"/>
<organism evidence="5 6">
    <name type="scientific">Somion occarium</name>
    <dbReference type="NCBI Taxonomy" id="3059160"/>
    <lineage>
        <taxon>Eukaryota</taxon>
        <taxon>Fungi</taxon>
        <taxon>Dikarya</taxon>
        <taxon>Basidiomycota</taxon>
        <taxon>Agaricomycotina</taxon>
        <taxon>Agaricomycetes</taxon>
        <taxon>Polyporales</taxon>
        <taxon>Cerrenaceae</taxon>
        <taxon>Somion</taxon>
    </lineage>
</organism>
<keyword evidence="6" id="KW-1185">Reference proteome</keyword>
<dbReference type="PANTHER" id="PTHR13191">
    <property type="entry name" value="RIBOSOMAL RNA PROCESSING PROTEIN 7-RELATED"/>
    <property type="match status" value="1"/>
</dbReference>
<dbReference type="Proteomes" id="UP001497453">
    <property type="component" value="Chromosome 2"/>
</dbReference>
<evidence type="ECO:0000256" key="1">
    <source>
        <dbReference type="ARBA" id="ARBA00006110"/>
    </source>
</evidence>
<comment type="similarity">
    <text evidence="1">Belongs to the RRP7 family.</text>
</comment>
<evidence type="ECO:0000313" key="6">
    <source>
        <dbReference type="Proteomes" id="UP001497453"/>
    </source>
</evidence>
<dbReference type="Pfam" id="PF17799">
    <property type="entry name" value="RRM_Rrp7"/>
    <property type="match status" value="1"/>
</dbReference>
<dbReference type="EMBL" id="OZ037945">
    <property type="protein sequence ID" value="CAL1700081.1"/>
    <property type="molecule type" value="Genomic_DNA"/>
</dbReference>
<feature type="region of interest" description="Disordered" evidence="2">
    <location>
        <begin position="31"/>
        <end position="52"/>
    </location>
</feature>
<evidence type="ECO:0000259" key="4">
    <source>
        <dbReference type="Pfam" id="PF17799"/>
    </source>
</evidence>
<feature type="region of interest" description="Disordered" evidence="2">
    <location>
        <begin position="267"/>
        <end position="291"/>
    </location>
</feature>
<dbReference type="SUPFAM" id="SSF54928">
    <property type="entry name" value="RNA-binding domain, RBD"/>
    <property type="match status" value="1"/>
</dbReference>
<dbReference type="PANTHER" id="PTHR13191:SF0">
    <property type="entry name" value="RIBOSOMAL RNA-PROCESSING PROTEIN 7 HOMOLOG A-RELATED"/>
    <property type="match status" value="1"/>
</dbReference>
<protein>
    <recommendedName>
        <fullName evidence="7">Ribosomal RNA-processing protein 7</fullName>
    </recommendedName>
</protein>
<dbReference type="InterPro" id="IPR024326">
    <property type="entry name" value="RRP7_C"/>
</dbReference>
<dbReference type="Pfam" id="PF12923">
    <property type="entry name" value="RRP7"/>
    <property type="match status" value="1"/>
</dbReference>
<evidence type="ECO:0000256" key="2">
    <source>
        <dbReference type="SAM" id="MobiDB-lite"/>
    </source>
</evidence>
<accession>A0ABP1CWN6</accession>
<dbReference type="InterPro" id="IPR040446">
    <property type="entry name" value="RRP7"/>
</dbReference>
<evidence type="ECO:0000259" key="3">
    <source>
        <dbReference type="Pfam" id="PF12923"/>
    </source>
</evidence>
<evidence type="ECO:0008006" key="7">
    <source>
        <dbReference type="Google" id="ProtNLM"/>
    </source>
</evidence>
<dbReference type="InterPro" id="IPR012677">
    <property type="entry name" value="Nucleotide-bd_a/b_plait_sf"/>
</dbReference>
<dbReference type="Gene3D" id="6.10.250.1770">
    <property type="match status" value="1"/>
</dbReference>
<evidence type="ECO:0000313" key="5">
    <source>
        <dbReference type="EMBL" id="CAL1700081.1"/>
    </source>
</evidence>
<gene>
    <name evidence="5" type="ORF">GFSPODELE1_LOCUS2992</name>
</gene>
<name>A0ABP1CWN6_9APHY</name>
<feature type="compositionally biased region" description="Basic and acidic residues" evidence="2">
    <location>
        <begin position="267"/>
        <end position="276"/>
    </location>
</feature>
<sequence>MSPKLPASVSGFTPIPLTYSSSATHVLYARRNVGSKKNKPDVKGKGPAYPEGRTLFLVNVPPDATEREISLLFKSAGTVERVVFDGDREEVEEELEESDADEDMDSEVDGVDEDEEDTQEQPRKKRKILKEEKQAPPQVVPLPPRPDRAYRRTGGSAHVVFLDPSSLSRALTAPSKPKPWPVDTTSPQGFAHYENLYAALRPPLDVVRAHADSWMELFEYEQEKKKQKSKYKKGEAIVDEEGFTLVTRGGAYGQTLGGGVGVASKKFQGEVREGGGKRNRKNRKEPKEKETFYAFQIHEKKRKELISLKQKWEEDKANVEKLKSSRKFKPY</sequence>
<reference evidence="6" key="1">
    <citation type="submission" date="2024-04" db="EMBL/GenBank/DDBJ databases">
        <authorList>
            <person name="Shaw F."/>
            <person name="Minotto A."/>
        </authorList>
    </citation>
    <scope>NUCLEOTIDE SEQUENCE [LARGE SCALE GENOMIC DNA]</scope>
</reference>